<dbReference type="OrthoDB" id="121181at2759"/>
<evidence type="ECO:0000313" key="4">
    <source>
        <dbReference type="Proteomes" id="UP000198211"/>
    </source>
</evidence>
<dbReference type="PANTHER" id="PTHR11439:SF491">
    <property type="entry name" value="INTEGRASE CATALYTIC DOMAIN-CONTAINING PROTEIN"/>
    <property type="match status" value="1"/>
</dbReference>
<feature type="domain" description="Reverse transcriptase Ty1/copia-type" evidence="2">
    <location>
        <begin position="236"/>
        <end position="337"/>
    </location>
</feature>
<dbReference type="STRING" id="4795.A0A225VPY2"/>
<feature type="compositionally biased region" description="Polar residues" evidence="1">
    <location>
        <begin position="1"/>
        <end position="10"/>
    </location>
</feature>
<accession>A0A225VPY2</accession>
<sequence>MENDNMSSTIGLEEDLEANNGLEDGLEKQHHVTMDNNNGQTVDASALFTTAAARETGKRAHRDEAQSEEDRIEQEADKPEAKRTRTGLREAHERRRHRRFDDFVVNATTSRILDWNGKPIRPCEVKIPRNRQTEEIAALKAKRVIQEIPNEKIPEDAKPVSTMWVYALKSDHQGYVIRFKARIVALGNHQRPGIDFKETFAPLEVYGGDVNTAYLNAWLGIRQYLHAINGYPCRRGYQRSLTEPCLYYLFEDDTIIYMFVYVDDILMATNSKQFKDQLFMDLDNSYGLKNQGLLTQYLGLEVTHTPEYIMINQGKYAREIVGKLGFENAHAVGNPMEVNSRLTPLGEKECADSSFPYREAVGMLITRPHLAFALGQLSRLVANPSSKHIGTLKRYEKKNNNSKELVLEGYCDSDWANDPEQRKSTTEFVFTLAGGAVAWMSRQQSVIALSTAEAEYIAACEATVEAITGKNVLQDLIPQHNMQLRVGIDNQAAHVMATNPTYSRRTRHIELRWHYVREQVQKGTVELHKVKGETNPAATFTKTLDKKRLKVLLQIAGIGAEA</sequence>
<keyword evidence="4" id="KW-1185">Reference proteome</keyword>
<proteinExistence type="predicted"/>
<dbReference type="PANTHER" id="PTHR11439">
    <property type="entry name" value="GAG-POL-RELATED RETROTRANSPOSON"/>
    <property type="match status" value="1"/>
</dbReference>
<dbReference type="CDD" id="cd09272">
    <property type="entry name" value="RNase_HI_RT_Ty1"/>
    <property type="match status" value="1"/>
</dbReference>
<protein>
    <recommendedName>
        <fullName evidence="2">Reverse transcriptase Ty1/copia-type domain-containing protein</fullName>
    </recommendedName>
</protein>
<evidence type="ECO:0000259" key="2">
    <source>
        <dbReference type="Pfam" id="PF07727"/>
    </source>
</evidence>
<feature type="compositionally biased region" description="Polar residues" evidence="1">
    <location>
        <begin position="34"/>
        <end position="43"/>
    </location>
</feature>
<comment type="caution">
    <text evidence="3">The sequence shown here is derived from an EMBL/GenBank/DDBJ whole genome shotgun (WGS) entry which is preliminary data.</text>
</comment>
<dbReference type="Pfam" id="PF07727">
    <property type="entry name" value="RVT_2"/>
    <property type="match status" value="2"/>
</dbReference>
<evidence type="ECO:0000313" key="3">
    <source>
        <dbReference type="EMBL" id="OWZ06827.1"/>
    </source>
</evidence>
<dbReference type="InterPro" id="IPR013103">
    <property type="entry name" value="RVT_2"/>
</dbReference>
<reference evidence="4" key="1">
    <citation type="submission" date="2017-03" db="EMBL/GenBank/DDBJ databases">
        <title>Phytopthora megakarya and P. palmivora, two closely related causual agents of cacao black pod achieved similar genome size and gene model numbers by different mechanisms.</title>
        <authorList>
            <person name="Ali S."/>
            <person name="Shao J."/>
            <person name="Larry D.J."/>
            <person name="Kronmiller B."/>
            <person name="Shen D."/>
            <person name="Strem M.D."/>
            <person name="Melnick R.L."/>
            <person name="Guiltinan M.J."/>
            <person name="Tyler B.M."/>
            <person name="Meinhardt L.W."/>
            <person name="Bailey B.A."/>
        </authorList>
    </citation>
    <scope>NUCLEOTIDE SEQUENCE [LARGE SCALE GENOMIC DNA]</scope>
    <source>
        <strain evidence="4">zdho120</strain>
    </source>
</reference>
<feature type="domain" description="Reverse transcriptase Ty1/copia-type" evidence="2">
    <location>
        <begin position="152"/>
        <end position="203"/>
    </location>
</feature>
<dbReference type="EMBL" id="NBNE01003802">
    <property type="protein sequence ID" value="OWZ06827.1"/>
    <property type="molecule type" value="Genomic_DNA"/>
</dbReference>
<evidence type="ECO:0000256" key="1">
    <source>
        <dbReference type="SAM" id="MobiDB-lite"/>
    </source>
</evidence>
<name>A0A225VPY2_9STRA</name>
<gene>
    <name evidence="3" type="ORF">PHMEG_00020868</name>
</gene>
<organism evidence="3 4">
    <name type="scientific">Phytophthora megakarya</name>
    <dbReference type="NCBI Taxonomy" id="4795"/>
    <lineage>
        <taxon>Eukaryota</taxon>
        <taxon>Sar</taxon>
        <taxon>Stramenopiles</taxon>
        <taxon>Oomycota</taxon>
        <taxon>Peronosporomycetes</taxon>
        <taxon>Peronosporales</taxon>
        <taxon>Peronosporaceae</taxon>
        <taxon>Phytophthora</taxon>
    </lineage>
</organism>
<dbReference type="Proteomes" id="UP000198211">
    <property type="component" value="Unassembled WGS sequence"/>
</dbReference>
<dbReference type="AlphaFoldDB" id="A0A225VPY2"/>
<feature type="compositionally biased region" description="Basic and acidic residues" evidence="1">
    <location>
        <begin position="55"/>
        <end position="93"/>
    </location>
</feature>
<feature type="region of interest" description="Disordered" evidence="1">
    <location>
        <begin position="1"/>
        <end position="94"/>
    </location>
</feature>